<evidence type="ECO:0000313" key="2">
    <source>
        <dbReference type="Proteomes" id="UP000182894"/>
    </source>
</evidence>
<organism evidence="1 2">
    <name type="scientific">Pseudomonas abietaniphila</name>
    <dbReference type="NCBI Taxonomy" id="89065"/>
    <lineage>
        <taxon>Bacteria</taxon>
        <taxon>Pseudomonadati</taxon>
        <taxon>Pseudomonadota</taxon>
        <taxon>Gammaproteobacteria</taxon>
        <taxon>Pseudomonadales</taxon>
        <taxon>Pseudomonadaceae</taxon>
        <taxon>Pseudomonas</taxon>
    </lineage>
</organism>
<dbReference type="AlphaFoldDB" id="A0A1G8SXB9"/>
<name>A0A1G8SXB9_9PSED</name>
<evidence type="ECO:0000313" key="1">
    <source>
        <dbReference type="EMBL" id="SDJ33210.1"/>
    </source>
</evidence>
<accession>A0A1G8SXB9</accession>
<dbReference type="Proteomes" id="UP000182894">
    <property type="component" value="Unassembled WGS sequence"/>
</dbReference>
<dbReference type="PROSITE" id="PS51257">
    <property type="entry name" value="PROKAR_LIPOPROTEIN"/>
    <property type="match status" value="1"/>
</dbReference>
<gene>
    <name evidence="1" type="ORF">SAMN05216605_12665</name>
</gene>
<evidence type="ECO:0008006" key="3">
    <source>
        <dbReference type="Google" id="ProtNLM"/>
    </source>
</evidence>
<sequence>MKPYCLLIVPLISSGCSSLESVPAESEKHSDGLIYFMPKKDFLVKMIVVKNKVTSVTLETTAAYPDKSKAYLLRYKGNLAGKNVGNVGIDTNGLLVSSKSTLTSGVSGAFQSIGEIAGSFKFSKPAGLAEQQCQDGTHSFILETTSTRYQNGGACGLSIVITKKMPTATMLIRSSSSTSGIYYRQAEPYQIDVSGGYDTSAILFSPSESPTAFLPISKSFFANNDADFGFTDGMPTKYDQSTDGEVVGLLTIPATVLAAYFSAVGKIFDSFKSNDDKQSEALSASTKLEMAKIKYAACSDAITSGKDDSTLEKLGCGN</sequence>
<protein>
    <recommendedName>
        <fullName evidence="3">Lipoprotein</fullName>
    </recommendedName>
</protein>
<proteinExistence type="predicted"/>
<dbReference type="EMBL" id="FNCO01000026">
    <property type="protein sequence ID" value="SDJ33210.1"/>
    <property type="molecule type" value="Genomic_DNA"/>
</dbReference>
<reference evidence="2" key="1">
    <citation type="submission" date="2016-10" db="EMBL/GenBank/DDBJ databases">
        <authorList>
            <person name="Varghese N."/>
            <person name="Submissions S."/>
        </authorList>
    </citation>
    <scope>NUCLEOTIDE SEQUENCE [LARGE SCALE GENOMIC DNA]</scope>
    <source>
        <strain evidence="2">ATCC 700689</strain>
    </source>
</reference>
<keyword evidence="2" id="KW-1185">Reference proteome</keyword>